<dbReference type="EMBL" id="SPVG01000180">
    <property type="protein sequence ID" value="TFW18652.1"/>
    <property type="molecule type" value="Genomic_DNA"/>
</dbReference>
<dbReference type="PANTHER" id="PTHR35525">
    <property type="entry name" value="BLL6575 PROTEIN"/>
    <property type="match status" value="1"/>
</dbReference>
<dbReference type="Gene3D" id="1.10.3300.10">
    <property type="entry name" value="Jann2411-like domain"/>
    <property type="match status" value="1"/>
</dbReference>
<evidence type="ECO:0000313" key="3">
    <source>
        <dbReference type="Proteomes" id="UP000297729"/>
    </source>
</evidence>
<evidence type="ECO:0000313" key="2">
    <source>
        <dbReference type="EMBL" id="TFW18652.1"/>
    </source>
</evidence>
<dbReference type="InterPro" id="IPR021005">
    <property type="entry name" value="Znf_CGNR"/>
</dbReference>
<comment type="caution">
    <text evidence="2">The sequence shown here is derived from an EMBL/GenBank/DDBJ whole genome shotgun (WGS) entry which is preliminary data.</text>
</comment>
<keyword evidence="3" id="KW-1185">Reference proteome</keyword>
<feature type="domain" description="Zinc finger CGNR" evidence="1">
    <location>
        <begin position="166"/>
        <end position="208"/>
    </location>
</feature>
<name>A0A4Y9SDP2_9BURK</name>
<reference evidence="2 3" key="1">
    <citation type="submission" date="2019-03" db="EMBL/GenBank/DDBJ databases">
        <title>Draft Genome Sequence of Duganella callidus sp. nov., a Novel Duganella Species Isolated from Cultivated Soil.</title>
        <authorList>
            <person name="Raths R."/>
            <person name="Peta V."/>
            <person name="Bucking H."/>
        </authorList>
    </citation>
    <scope>NUCLEOTIDE SEQUENCE [LARGE SCALE GENOMIC DNA]</scope>
    <source>
        <strain evidence="2 3">DN04</strain>
    </source>
</reference>
<dbReference type="RefSeq" id="WP_135202835.1">
    <property type="nucleotide sequence ID" value="NZ_SPVG01000180.1"/>
</dbReference>
<dbReference type="Pfam" id="PF11706">
    <property type="entry name" value="zf-CGNR"/>
    <property type="match status" value="1"/>
</dbReference>
<dbReference type="PANTHER" id="PTHR35525:SF3">
    <property type="entry name" value="BLL6575 PROTEIN"/>
    <property type="match status" value="1"/>
</dbReference>
<dbReference type="AlphaFoldDB" id="A0A4Y9SDP2"/>
<organism evidence="2 3">
    <name type="scientific">Duganella callida</name>
    <dbReference type="NCBI Taxonomy" id="2561932"/>
    <lineage>
        <taxon>Bacteria</taxon>
        <taxon>Pseudomonadati</taxon>
        <taxon>Pseudomonadota</taxon>
        <taxon>Betaproteobacteria</taxon>
        <taxon>Burkholderiales</taxon>
        <taxon>Oxalobacteraceae</taxon>
        <taxon>Telluria group</taxon>
        <taxon>Duganella</taxon>
    </lineage>
</organism>
<dbReference type="SUPFAM" id="SSF160904">
    <property type="entry name" value="Jann2411-like"/>
    <property type="match status" value="1"/>
</dbReference>
<accession>A0A4Y9SDP2</accession>
<protein>
    <recommendedName>
        <fullName evidence="1">Zinc finger CGNR domain-containing protein</fullName>
    </recommendedName>
</protein>
<evidence type="ECO:0000259" key="1">
    <source>
        <dbReference type="Pfam" id="PF11706"/>
    </source>
</evidence>
<proteinExistence type="predicted"/>
<dbReference type="OrthoDB" id="9808437at2"/>
<dbReference type="InterPro" id="IPR010852">
    <property type="entry name" value="ABATE"/>
</dbReference>
<dbReference type="Proteomes" id="UP000297729">
    <property type="component" value="Unassembled WGS sequence"/>
</dbReference>
<gene>
    <name evidence="2" type="ORF">E4L98_17535</name>
</gene>
<dbReference type="InterPro" id="IPR023286">
    <property type="entry name" value="ABATE_dom_sf"/>
</dbReference>
<dbReference type="Pfam" id="PF07336">
    <property type="entry name" value="ABATE"/>
    <property type="match status" value="1"/>
</dbReference>
<sequence>MTDNFMPAFLIADDLGLDFLNTIATPVDTPIEWLSDGPGLLRWLDQTKLVSPDILKSFKTGTVPGELDAVAAQARAFREWFRGFVQSHRGKPLGAHVIKQLAPLNKMLEREEQFGQIVVNKLDKDDAGGPHLEWRLQRHWRSPETLLLPIARALAELVCTADFTYVKQCENPTCSLLFVDRTSRRARRWCSMATCGNRAKQAAHRARKQKGGA</sequence>